<accession>A0A2M7YNE0</accession>
<dbReference type="EMBL" id="PFWF01000058">
    <property type="protein sequence ID" value="PJA64497.1"/>
    <property type="molecule type" value="Genomic_DNA"/>
</dbReference>
<gene>
    <name evidence="2" type="ORF">CO159_02725</name>
</gene>
<name>A0A2M7YNE0_9BACT</name>
<feature type="domain" description="ISXO2-like transposase" evidence="1">
    <location>
        <begin position="115"/>
        <end position="236"/>
    </location>
</feature>
<protein>
    <recommendedName>
        <fullName evidence="1">ISXO2-like transposase domain-containing protein</fullName>
    </recommendedName>
</protein>
<dbReference type="SMART" id="SM01126">
    <property type="entry name" value="DDE_Tnp_IS1595"/>
    <property type="match status" value="1"/>
</dbReference>
<reference evidence="3" key="1">
    <citation type="submission" date="2017-09" db="EMBL/GenBank/DDBJ databases">
        <title>Depth-based differentiation of microbial function through sediment-hosted aquifers and enrichment of novel symbionts in the deep terrestrial subsurface.</title>
        <authorList>
            <person name="Probst A.J."/>
            <person name="Ladd B."/>
            <person name="Jarett J.K."/>
            <person name="Geller-Mcgrath D.E."/>
            <person name="Sieber C.M.K."/>
            <person name="Emerson J.B."/>
            <person name="Anantharaman K."/>
            <person name="Thomas B.C."/>
            <person name="Malmstrom R."/>
            <person name="Stieglmeier M."/>
            <person name="Klingl A."/>
            <person name="Woyke T."/>
            <person name="Ryan C.M."/>
            <person name="Banfield J.F."/>
        </authorList>
    </citation>
    <scope>NUCLEOTIDE SEQUENCE [LARGE SCALE GENOMIC DNA]</scope>
</reference>
<dbReference type="NCBIfam" id="NF033547">
    <property type="entry name" value="transpos_IS1595"/>
    <property type="match status" value="1"/>
</dbReference>
<evidence type="ECO:0000259" key="1">
    <source>
        <dbReference type="SMART" id="SM01126"/>
    </source>
</evidence>
<sequence length="237" mass="27624">MTSIKCSHTKNQLLLLFKKAILGKRARCGYCGSFKVRRTKDNRFWCRKCRKRFSLKSASFLKGSKLPLDRIYCLLDCWLQEMPVKQTARLTNLSRQTVSRYFRKFRLVVPELKEKLNGSVIVMDDSYFGGKRKGKRGRGATGKTLVFGALDQQASQIKVFELESMDFRVIATCIPHHTNREAKFISDDYSSYQYAASWLKTVNVFINHAVRFKETNPIENVWSVFKNKLIRMYHHAT</sequence>
<dbReference type="AlphaFoldDB" id="A0A2M7YNE0"/>
<dbReference type="Proteomes" id="UP000230434">
    <property type="component" value="Unassembled WGS sequence"/>
</dbReference>
<dbReference type="Pfam" id="PF12762">
    <property type="entry name" value="DDE_Tnp_IS1595"/>
    <property type="match status" value="1"/>
</dbReference>
<evidence type="ECO:0000313" key="2">
    <source>
        <dbReference type="EMBL" id="PJA64497.1"/>
    </source>
</evidence>
<comment type="caution">
    <text evidence="2">The sequence shown here is derived from an EMBL/GenBank/DDBJ whole genome shotgun (WGS) entry which is preliminary data.</text>
</comment>
<proteinExistence type="predicted"/>
<organism evidence="2 3">
    <name type="scientific">Candidatus Portnoybacteria bacterium CG_4_9_14_3_um_filter_40_10</name>
    <dbReference type="NCBI Taxonomy" id="1974804"/>
    <lineage>
        <taxon>Bacteria</taxon>
        <taxon>Candidatus Portnoyibacteriota</taxon>
    </lineage>
</organism>
<dbReference type="InterPro" id="IPR024445">
    <property type="entry name" value="Tnp_ISXO2-like"/>
</dbReference>
<feature type="non-terminal residue" evidence="2">
    <location>
        <position position="237"/>
    </location>
</feature>
<evidence type="ECO:0000313" key="3">
    <source>
        <dbReference type="Proteomes" id="UP000230434"/>
    </source>
</evidence>